<feature type="compositionally biased region" description="Basic and acidic residues" evidence="1">
    <location>
        <begin position="33"/>
        <end position="61"/>
    </location>
</feature>
<evidence type="ECO:0000256" key="1">
    <source>
        <dbReference type="SAM" id="MobiDB-lite"/>
    </source>
</evidence>
<name>A0A5B7GRJ2_PORTR</name>
<feature type="region of interest" description="Disordered" evidence="1">
    <location>
        <begin position="25"/>
        <end position="61"/>
    </location>
</feature>
<keyword evidence="3" id="KW-1185">Reference proteome</keyword>
<dbReference type="EMBL" id="VSRR010017021">
    <property type="protein sequence ID" value="MPC59955.1"/>
    <property type="molecule type" value="Genomic_DNA"/>
</dbReference>
<evidence type="ECO:0000313" key="3">
    <source>
        <dbReference type="Proteomes" id="UP000324222"/>
    </source>
</evidence>
<dbReference type="Proteomes" id="UP000324222">
    <property type="component" value="Unassembled WGS sequence"/>
</dbReference>
<dbReference type="AlphaFoldDB" id="A0A5B7GRJ2"/>
<organism evidence="2 3">
    <name type="scientific">Portunus trituberculatus</name>
    <name type="common">Swimming crab</name>
    <name type="synonym">Neptunus trituberculatus</name>
    <dbReference type="NCBI Taxonomy" id="210409"/>
    <lineage>
        <taxon>Eukaryota</taxon>
        <taxon>Metazoa</taxon>
        <taxon>Ecdysozoa</taxon>
        <taxon>Arthropoda</taxon>
        <taxon>Crustacea</taxon>
        <taxon>Multicrustacea</taxon>
        <taxon>Malacostraca</taxon>
        <taxon>Eumalacostraca</taxon>
        <taxon>Eucarida</taxon>
        <taxon>Decapoda</taxon>
        <taxon>Pleocyemata</taxon>
        <taxon>Brachyura</taxon>
        <taxon>Eubrachyura</taxon>
        <taxon>Portunoidea</taxon>
        <taxon>Portunidae</taxon>
        <taxon>Portuninae</taxon>
        <taxon>Portunus</taxon>
    </lineage>
</organism>
<sequence>MYPAFLLYFLRRRVATTEPAAKDALLAGLPQPGREEGGAPHLKGEDEGKDRKEQTEKEEKK</sequence>
<reference evidence="2 3" key="1">
    <citation type="submission" date="2019-05" db="EMBL/GenBank/DDBJ databases">
        <title>Another draft genome of Portunus trituberculatus and its Hox gene families provides insights of decapod evolution.</title>
        <authorList>
            <person name="Jeong J.-H."/>
            <person name="Song I."/>
            <person name="Kim S."/>
            <person name="Choi T."/>
            <person name="Kim D."/>
            <person name="Ryu S."/>
            <person name="Kim W."/>
        </authorList>
    </citation>
    <scope>NUCLEOTIDE SEQUENCE [LARGE SCALE GENOMIC DNA]</scope>
    <source>
        <tissue evidence="2">Muscle</tissue>
    </source>
</reference>
<protein>
    <submittedName>
        <fullName evidence="2">Uncharacterized protein</fullName>
    </submittedName>
</protein>
<comment type="caution">
    <text evidence="2">The sequence shown here is derived from an EMBL/GenBank/DDBJ whole genome shotgun (WGS) entry which is preliminary data.</text>
</comment>
<gene>
    <name evidence="2" type="ORF">E2C01_053988</name>
</gene>
<proteinExistence type="predicted"/>
<accession>A0A5B7GRJ2</accession>
<evidence type="ECO:0000313" key="2">
    <source>
        <dbReference type="EMBL" id="MPC59955.1"/>
    </source>
</evidence>